<name>A0A840SRC3_9RHOB</name>
<evidence type="ECO:0000256" key="2">
    <source>
        <dbReference type="ARBA" id="ARBA00006555"/>
    </source>
</evidence>
<evidence type="ECO:0000256" key="8">
    <source>
        <dbReference type="ARBA" id="ARBA00022989"/>
    </source>
</evidence>
<dbReference type="RefSeq" id="WP_184151928.1">
    <property type="nucleotide sequence ID" value="NZ_JACHFM010000003.1"/>
</dbReference>
<dbReference type="GO" id="GO:0015031">
    <property type="term" value="P:protein transport"/>
    <property type="evidence" value="ECO:0007669"/>
    <property type="project" value="UniProtKB-KW"/>
</dbReference>
<sequence>MGGWGATISGTGHAAVLALAVWALPWLRAGPDPGVPVLAVRLVEPSELLAPPPAPAPAVTPEPVPEVVARPEATVPHPEMPPEAPPVEGLGERFDPVAPLGIGAAPEAVAPEPGSLAPEAGAVVPDEQFGTGFGSGTEFGSGLGAGSRLVPGASGRPPDAAGEAVEASPVSAEAYGAGVRAAVERAKVYPRAARERGLFGTAGVTFLVGPAGEVMALRLVRSSGAKALDDAALAAVRDARLPVPPEGVPLGYDLGISFTLRDK</sequence>
<dbReference type="AlphaFoldDB" id="A0A840SRC3"/>
<dbReference type="NCBIfam" id="TIGR01352">
    <property type="entry name" value="tonB_Cterm"/>
    <property type="match status" value="1"/>
</dbReference>
<keyword evidence="6" id="KW-0812">Transmembrane</keyword>
<evidence type="ECO:0000256" key="1">
    <source>
        <dbReference type="ARBA" id="ARBA00004383"/>
    </source>
</evidence>
<keyword evidence="8" id="KW-1133">Transmembrane helix</keyword>
<keyword evidence="3" id="KW-0813">Transport</keyword>
<evidence type="ECO:0000256" key="10">
    <source>
        <dbReference type="SAM" id="MobiDB-lite"/>
    </source>
</evidence>
<gene>
    <name evidence="12" type="ORF">HNP73_003267</name>
</gene>
<accession>A0A840SRC3</accession>
<comment type="caution">
    <text evidence="12">The sequence shown here is derived from an EMBL/GenBank/DDBJ whole genome shotgun (WGS) entry which is preliminary data.</text>
</comment>
<evidence type="ECO:0000256" key="6">
    <source>
        <dbReference type="ARBA" id="ARBA00022692"/>
    </source>
</evidence>
<keyword evidence="9" id="KW-0472">Membrane</keyword>
<evidence type="ECO:0000256" key="7">
    <source>
        <dbReference type="ARBA" id="ARBA00022927"/>
    </source>
</evidence>
<evidence type="ECO:0000256" key="4">
    <source>
        <dbReference type="ARBA" id="ARBA00022475"/>
    </source>
</evidence>
<evidence type="ECO:0000256" key="9">
    <source>
        <dbReference type="ARBA" id="ARBA00023136"/>
    </source>
</evidence>
<dbReference type="InterPro" id="IPR051045">
    <property type="entry name" value="TonB-dependent_transducer"/>
</dbReference>
<dbReference type="SUPFAM" id="SSF74653">
    <property type="entry name" value="TolA/TonB C-terminal domain"/>
    <property type="match status" value="1"/>
</dbReference>
<feature type="domain" description="TonB C-terminal" evidence="11">
    <location>
        <begin position="174"/>
        <end position="263"/>
    </location>
</feature>
<proteinExistence type="inferred from homology"/>
<keyword evidence="4" id="KW-1003">Cell membrane</keyword>
<dbReference type="Proteomes" id="UP000549457">
    <property type="component" value="Unassembled WGS sequence"/>
</dbReference>
<feature type="compositionally biased region" description="Gly residues" evidence="10">
    <location>
        <begin position="135"/>
        <end position="145"/>
    </location>
</feature>
<organism evidence="12 13">
    <name type="scientific">Amaricoccus macauensis</name>
    <dbReference type="NCBI Taxonomy" id="57001"/>
    <lineage>
        <taxon>Bacteria</taxon>
        <taxon>Pseudomonadati</taxon>
        <taxon>Pseudomonadota</taxon>
        <taxon>Alphaproteobacteria</taxon>
        <taxon>Rhodobacterales</taxon>
        <taxon>Paracoccaceae</taxon>
        <taxon>Amaricoccus</taxon>
    </lineage>
</organism>
<reference evidence="12 13" key="1">
    <citation type="submission" date="2020-08" db="EMBL/GenBank/DDBJ databases">
        <title>Genomic Encyclopedia of Type Strains, Phase IV (KMG-IV): sequencing the most valuable type-strain genomes for metagenomic binning, comparative biology and taxonomic classification.</title>
        <authorList>
            <person name="Goeker M."/>
        </authorList>
    </citation>
    <scope>NUCLEOTIDE SEQUENCE [LARGE SCALE GENOMIC DNA]</scope>
    <source>
        <strain evidence="12 13">DSM 101730</strain>
    </source>
</reference>
<dbReference type="PANTHER" id="PTHR33446:SF13">
    <property type="entry name" value="TONB PROTEIN"/>
    <property type="match status" value="1"/>
</dbReference>
<evidence type="ECO:0000256" key="3">
    <source>
        <dbReference type="ARBA" id="ARBA00022448"/>
    </source>
</evidence>
<dbReference type="EMBL" id="JACHFM010000003">
    <property type="protein sequence ID" value="MBB5223320.1"/>
    <property type="molecule type" value="Genomic_DNA"/>
</dbReference>
<dbReference type="GO" id="GO:0055085">
    <property type="term" value="P:transmembrane transport"/>
    <property type="evidence" value="ECO:0007669"/>
    <property type="project" value="InterPro"/>
</dbReference>
<evidence type="ECO:0000313" key="13">
    <source>
        <dbReference type="Proteomes" id="UP000549457"/>
    </source>
</evidence>
<evidence type="ECO:0000313" key="12">
    <source>
        <dbReference type="EMBL" id="MBB5223320.1"/>
    </source>
</evidence>
<comment type="similarity">
    <text evidence="2">Belongs to the TonB family.</text>
</comment>
<comment type="subcellular location">
    <subcellularLocation>
        <location evidence="1">Cell inner membrane</location>
        <topology evidence="1">Single-pass membrane protein</topology>
        <orientation evidence="1">Periplasmic side</orientation>
    </subcellularLocation>
</comment>
<dbReference type="Pfam" id="PF03544">
    <property type="entry name" value="TonB_C"/>
    <property type="match status" value="1"/>
</dbReference>
<keyword evidence="13" id="KW-1185">Reference proteome</keyword>
<evidence type="ECO:0000259" key="11">
    <source>
        <dbReference type="PROSITE" id="PS52015"/>
    </source>
</evidence>
<feature type="region of interest" description="Disordered" evidence="10">
    <location>
        <begin position="135"/>
        <end position="162"/>
    </location>
</feature>
<dbReference type="Gene3D" id="3.30.1150.10">
    <property type="match status" value="1"/>
</dbReference>
<dbReference type="GO" id="GO:0005886">
    <property type="term" value="C:plasma membrane"/>
    <property type="evidence" value="ECO:0007669"/>
    <property type="project" value="UniProtKB-SubCell"/>
</dbReference>
<dbReference type="InterPro" id="IPR037682">
    <property type="entry name" value="TonB_C"/>
</dbReference>
<keyword evidence="7" id="KW-0653">Protein transport</keyword>
<dbReference type="PROSITE" id="PS52015">
    <property type="entry name" value="TONB_CTD"/>
    <property type="match status" value="1"/>
</dbReference>
<dbReference type="PANTHER" id="PTHR33446">
    <property type="entry name" value="PROTEIN TONB-RELATED"/>
    <property type="match status" value="1"/>
</dbReference>
<keyword evidence="5" id="KW-0997">Cell inner membrane</keyword>
<dbReference type="InterPro" id="IPR006260">
    <property type="entry name" value="TonB/TolA_C"/>
</dbReference>
<protein>
    <submittedName>
        <fullName evidence="12">TonB family protein</fullName>
    </submittedName>
</protein>
<evidence type="ECO:0000256" key="5">
    <source>
        <dbReference type="ARBA" id="ARBA00022519"/>
    </source>
</evidence>